<evidence type="ECO:0000256" key="2">
    <source>
        <dbReference type="ARBA" id="ARBA00010291"/>
    </source>
</evidence>
<comment type="caution">
    <text evidence="7">The sequence shown here is derived from an EMBL/GenBank/DDBJ whole genome shotgun (WGS) entry which is preliminary data.</text>
</comment>
<keyword evidence="3" id="KW-0238">DNA-binding</keyword>
<name>A0A8X6LQK2_TRICU</name>
<dbReference type="GO" id="GO:0051315">
    <property type="term" value="P:attachment of mitotic spindle microtubules to kinetochore"/>
    <property type="evidence" value="ECO:0007669"/>
    <property type="project" value="TreeGrafter"/>
</dbReference>
<dbReference type="Gene3D" id="2.60.120.10">
    <property type="entry name" value="Jelly Rolls"/>
    <property type="match status" value="1"/>
</dbReference>
<dbReference type="GO" id="GO:0005634">
    <property type="term" value="C:nucleus"/>
    <property type="evidence" value="ECO:0007669"/>
    <property type="project" value="UniProtKB-SubCell"/>
</dbReference>
<dbReference type="PANTHER" id="PTHR16684:SF11">
    <property type="entry name" value="CENTROMERE PROTEIN C"/>
    <property type="match status" value="1"/>
</dbReference>
<dbReference type="EMBL" id="BMAO01037329">
    <property type="protein sequence ID" value="GFR16977.1"/>
    <property type="molecule type" value="Genomic_DNA"/>
</dbReference>
<keyword evidence="8" id="KW-1185">Reference proteome</keyword>
<evidence type="ECO:0000313" key="7">
    <source>
        <dbReference type="EMBL" id="GFR16977.1"/>
    </source>
</evidence>
<feature type="compositionally biased region" description="Basic residues" evidence="5">
    <location>
        <begin position="247"/>
        <end position="260"/>
    </location>
</feature>
<feature type="compositionally biased region" description="Basic and acidic residues" evidence="5">
    <location>
        <begin position="223"/>
        <end position="245"/>
    </location>
</feature>
<dbReference type="PANTHER" id="PTHR16684">
    <property type="entry name" value="CENTROMERE PROTEIN C"/>
    <property type="match status" value="1"/>
</dbReference>
<dbReference type="AlphaFoldDB" id="A0A8X6LQK2"/>
<dbReference type="GO" id="GO:0051455">
    <property type="term" value="P:spindle attachment to meiosis I kinetochore"/>
    <property type="evidence" value="ECO:0007669"/>
    <property type="project" value="TreeGrafter"/>
</dbReference>
<proteinExistence type="inferred from homology"/>
<evidence type="ECO:0000256" key="5">
    <source>
        <dbReference type="SAM" id="MobiDB-lite"/>
    </source>
</evidence>
<evidence type="ECO:0000313" key="8">
    <source>
        <dbReference type="Proteomes" id="UP000887116"/>
    </source>
</evidence>
<gene>
    <name evidence="7" type="primary">AVEN_79958_1</name>
    <name evidence="7" type="ORF">TNCT_483201</name>
</gene>
<dbReference type="InterPro" id="IPR025974">
    <property type="entry name" value="Mif2/CENP-C_cupin"/>
</dbReference>
<feature type="region of interest" description="Disordered" evidence="5">
    <location>
        <begin position="534"/>
        <end position="665"/>
    </location>
</feature>
<dbReference type="GO" id="GO:0000776">
    <property type="term" value="C:kinetochore"/>
    <property type="evidence" value="ECO:0007669"/>
    <property type="project" value="InterPro"/>
</dbReference>
<feature type="compositionally biased region" description="Basic and acidic residues" evidence="5">
    <location>
        <begin position="628"/>
        <end position="647"/>
    </location>
</feature>
<evidence type="ECO:0000256" key="3">
    <source>
        <dbReference type="ARBA" id="ARBA00023125"/>
    </source>
</evidence>
<feature type="region of interest" description="Disordered" evidence="5">
    <location>
        <begin position="468"/>
        <end position="522"/>
    </location>
</feature>
<feature type="compositionally biased region" description="Polar residues" evidence="5">
    <location>
        <begin position="364"/>
        <end position="373"/>
    </location>
</feature>
<protein>
    <submittedName>
        <fullName evidence="7">CENP-C_C domain-containing protein</fullName>
    </submittedName>
</protein>
<accession>A0A8X6LQK2</accession>
<feature type="region of interest" description="Disordered" evidence="5">
    <location>
        <begin position="78"/>
        <end position="114"/>
    </location>
</feature>
<evidence type="ECO:0000256" key="4">
    <source>
        <dbReference type="ARBA" id="ARBA00023242"/>
    </source>
</evidence>
<dbReference type="SUPFAM" id="SSF51182">
    <property type="entry name" value="RmlC-like cupins"/>
    <property type="match status" value="1"/>
</dbReference>
<dbReference type="GO" id="GO:0051382">
    <property type="term" value="P:kinetochore assembly"/>
    <property type="evidence" value="ECO:0007669"/>
    <property type="project" value="InterPro"/>
</dbReference>
<feature type="compositionally biased region" description="Polar residues" evidence="5">
    <location>
        <begin position="648"/>
        <end position="658"/>
    </location>
</feature>
<keyword evidence="4" id="KW-0539">Nucleus</keyword>
<dbReference type="GO" id="GO:0019237">
    <property type="term" value="F:centromeric DNA binding"/>
    <property type="evidence" value="ECO:0007669"/>
    <property type="project" value="InterPro"/>
</dbReference>
<feature type="compositionally biased region" description="Polar residues" evidence="5">
    <location>
        <begin position="618"/>
        <end position="627"/>
    </location>
</feature>
<feature type="domain" description="Mif2/CENP-C cupin" evidence="6">
    <location>
        <begin position="770"/>
        <end position="850"/>
    </location>
</feature>
<comment type="similarity">
    <text evidence="2">Belongs to the CENP-C/MIF2 family.</text>
</comment>
<dbReference type="Pfam" id="PF11699">
    <property type="entry name" value="CENP-C_C"/>
    <property type="match status" value="1"/>
</dbReference>
<reference evidence="7" key="1">
    <citation type="submission" date="2020-07" db="EMBL/GenBank/DDBJ databases">
        <title>Multicomponent nature underlies the extraordinary mechanical properties of spider dragline silk.</title>
        <authorList>
            <person name="Kono N."/>
            <person name="Nakamura H."/>
            <person name="Mori M."/>
            <person name="Yoshida Y."/>
            <person name="Ohtoshi R."/>
            <person name="Malay A.D."/>
            <person name="Moran D.A.P."/>
            <person name="Tomita M."/>
            <person name="Numata K."/>
            <person name="Arakawa K."/>
        </authorList>
    </citation>
    <scope>NUCLEOTIDE SEQUENCE</scope>
</reference>
<evidence type="ECO:0000259" key="6">
    <source>
        <dbReference type="Pfam" id="PF11699"/>
    </source>
</evidence>
<comment type="subcellular location">
    <subcellularLocation>
        <location evidence="1">Nucleus</location>
    </subcellularLocation>
</comment>
<feature type="region of interest" description="Disordered" evidence="5">
    <location>
        <begin position="207"/>
        <end position="417"/>
    </location>
</feature>
<dbReference type="InterPro" id="IPR014710">
    <property type="entry name" value="RmlC-like_jellyroll"/>
</dbReference>
<dbReference type="InterPro" id="IPR028386">
    <property type="entry name" value="CENP-C/Mif2/cnp3"/>
</dbReference>
<evidence type="ECO:0000256" key="1">
    <source>
        <dbReference type="ARBA" id="ARBA00004123"/>
    </source>
</evidence>
<dbReference type="Proteomes" id="UP000887116">
    <property type="component" value="Unassembled WGS sequence"/>
</dbReference>
<organism evidence="7 8">
    <name type="scientific">Trichonephila clavata</name>
    <name type="common">Joro spider</name>
    <name type="synonym">Nephila clavata</name>
    <dbReference type="NCBI Taxonomy" id="2740835"/>
    <lineage>
        <taxon>Eukaryota</taxon>
        <taxon>Metazoa</taxon>
        <taxon>Ecdysozoa</taxon>
        <taxon>Arthropoda</taxon>
        <taxon>Chelicerata</taxon>
        <taxon>Arachnida</taxon>
        <taxon>Araneae</taxon>
        <taxon>Araneomorphae</taxon>
        <taxon>Entelegynae</taxon>
        <taxon>Araneoidea</taxon>
        <taxon>Nephilidae</taxon>
        <taxon>Trichonephila</taxon>
    </lineage>
</organism>
<dbReference type="OrthoDB" id="6437160at2759"/>
<dbReference type="InterPro" id="IPR011051">
    <property type="entry name" value="RmlC_Cupin_sf"/>
</dbReference>
<sequence>MPIEASMQEKSLLKHLTNVRTQTNKIEATKRRIKPIRLGPVRQEKSPSILEQLPVRGRSPMPIEASMQEKSLLTNVRTQTNEMEATKRRIKPIRSGPARQEKSPSILEQSPVRGRSRISEFQLKLDKSSSVPEESSVKIKRRRVSVDLGAEEAPSESEHSSVKKRIRIPIDEQSGLSKKKSAAKVRACTLKNKVLYAKSAKQSFIKKNQEIVNYSRNSSSEKSPSDEVSRNKDMFRLKNILDQKSLHQNKKNSSVKKRKTGIPLDEQSGLEQSPINGRTAISAEASMQEKSSPKPEKSPITRGKSRKAVAASRQEKSPSKPQRSPIITRGRSTKSVEAFKKKLSTVLPDQKGKNFLKKKWVTPKISNSPITRGNSRKAVAASRQEKSPSKPEQSPVKTARPTICTETSDQEKCPSKPEQLQIVARGNSTKSVEAFDDNLSTFLPDQKDKEVLKEKCLSASCTGSIKRVTPKISRPPGSGTITTGEIHNEEGPLRMKPSVTKKRHGSSSVKTSEKDVSQTRSDLFQFENDSSILSSKRSPVKRKSSMAISHQNPFGPEASIIESETSPKVAEDQLNHSRQTKTSAKAKNKRAAPVDDYGVQSDLGENSLPIVERKENKMTASGKNNRQPRSEKSLKRTISHTHDKQSKDLISNGNTSKPANGLRRSSRYRVPPLDLWRNERLVFKALPSGDVQCIGIDKGTEEDNYGLLKILRREKKIKCQKKKLEKTVKKTSILDTNTGGIVRALVHRPFESLQWSVPPGEDKTPPPYLIAKAFTSKSMSFGFLDVSPFSTKETQYSPIYNLHFAVIKGIVEVTIHETKFTFEKGDSFIVPVGALYSVKNCSSTRALLSFSTFKEPFYPHQIAG</sequence>